<evidence type="ECO:0000313" key="9">
    <source>
        <dbReference type="EMBL" id="KAF2496208.1"/>
    </source>
</evidence>
<evidence type="ECO:0000256" key="3">
    <source>
        <dbReference type="ARBA" id="ARBA00022737"/>
    </source>
</evidence>
<proteinExistence type="predicted"/>
<dbReference type="AlphaFoldDB" id="A0A6A6QUM6"/>
<dbReference type="CDD" id="cd09391">
    <property type="entry name" value="LIM1_Lrg1p_like"/>
    <property type="match status" value="1"/>
</dbReference>
<dbReference type="InterPro" id="IPR001781">
    <property type="entry name" value="Znf_LIM"/>
</dbReference>
<dbReference type="Proteomes" id="UP000799750">
    <property type="component" value="Unassembled WGS sequence"/>
</dbReference>
<feature type="region of interest" description="Disordered" evidence="7">
    <location>
        <begin position="827"/>
        <end position="854"/>
    </location>
</feature>
<name>A0A6A6QUM6_9PEZI</name>
<dbReference type="Gene3D" id="2.10.110.10">
    <property type="entry name" value="Cysteine Rich Protein"/>
    <property type="match status" value="2"/>
</dbReference>
<evidence type="ECO:0000256" key="1">
    <source>
        <dbReference type="ARBA" id="ARBA00004123"/>
    </source>
</evidence>
<dbReference type="EMBL" id="MU004188">
    <property type="protein sequence ID" value="KAF2496208.1"/>
    <property type="molecule type" value="Genomic_DNA"/>
</dbReference>
<keyword evidence="6" id="KW-0440">LIM domain</keyword>
<dbReference type="PANTHER" id="PTHR24215:SF10">
    <property type="entry name" value="RHO-GTPASE-ACTIVATING PROTEIN LRG1"/>
    <property type="match status" value="1"/>
</dbReference>
<feature type="domain" description="LIM zinc-binding" evidence="8">
    <location>
        <begin position="371"/>
        <end position="434"/>
    </location>
</feature>
<keyword evidence="5" id="KW-0539">Nucleus</keyword>
<dbReference type="Pfam" id="PF00412">
    <property type="entry name" value="LIM"/>
    <property type="match status" value="2"/>
</dbReference>
<evidence type="ECO:0000256" key="7">
    <source>
        <dbReference type="SAM" id="MobiDB-lite"/>
    </source>
</evidence>
<dbReference type="PROSITE" id="PS00478">
    <property type="entry name" value="LIM_DOMAIN_1"/>
    <property type="match status" value="1"/>
</dbReference>
<feature type="region of interest" description="Disordered" evidence="7">
    <location>
        <begin position="329"/>
        <end position="350"/>
    </location>
</feature>
<feature type="compositionally biased region" description="Polar residues" evidence="7">
    <location>
        <begin position="838"/>
        <end position="850"/>
    </location>
</feature>
<keyword evidence="10" id="KW-1185">Reference proteome</keyword>
<dbReference type="CDD" id="cd09392">
    <property type="entry name" value="LIM2_Lrg1p_like"/>
    <property type="match status" value="1"/>
</dbReference>
<dbReference type="PANTHER" id="PTHR24215">
    <property type="entry name" value="RHO-GTPASE-ACTIVATING PROTEIN LRG1"/>
    <property type="match status" value="1"/>
</dbReference>
<sequence length="867" mass="97006">MDPLTITTTVVKVSSTCLSTAKTLYEVRAQYKDAPMYIVSITSEISVISASLSNVQSLLLRDPDLPNLLALRPELIAALDASLTGCMVLFSCLDDEMSRITASSQPGAISWRSKARMVWNRDKLRELLEALRGLQMSMNMLIQLLQVFVLQDSLAEIKRIVEEGRPALAATVQRTQSLRSSYPQIGVAESVYSQDDRVGGGEVEEYATSIWSDREFDFDDLIVSSKVYRRALAAARAGKQPSDGTTNEQNTDESNEQAVFGGDLIDFSDTATITQKVVDQPSIYGATRELAGLTLSDSDPAGSDPKVLAQSVNEQTRLAPGLTRIPHEVRTKHQQSYQKEEAEPDTALPRQEAEQVGFTSLQKRTQPIGTRVCSKCAEPVTGQFVRALGGEYHLECFKCADCGLFVANKFFPVPEEGPNQYPLCETDYFRRLDLLCFTCGCALRGSYITALERKYHVGHFTCSVCPHVFGAEESYYEHDGKLYCHYHYTTAYAQDCSGCQTGILKQFVEIFRTGQSEHWHPECYMIHKYWNVRLELYGLVTKRDYAPGSEVDDESRNLLQREAEEMEERVYRIWKVLSAFEEYSATLLSDVLLHVANGNALLAVPPMARLIENISGYIECLLAVDIVRMSKGFERLSITREFKLLCKKIVTMLSVMTVPKGGVTQELLSVTTGMAHYNKLLIRIGLQGALQSSALSTFLDLIPTKGQQEPLATGVKTERLAQLAQKSADECDCCGEKVEGACYLISDLLYHMNCISCPQCKKTDAYTSEDDREERERGSCRFCGCLRDENTTFLGKRRQYIHLLWVAFARFLVSSKIDWTVALKAESDMPEEPEEPTRNQASKPDGSTDSLHVHDIRRIVATQQSSH</sequence>
<dbReference type="PROSITE" id="PS50023">
    <property type="entry name" value="LIM_DOMAIN_2"/>
    <property type="match status" value="2"/>
</dbReference>
<keyword evidence="4 6" id="KW-0862">Zinc</keyword>
<dbReference type="SMART" id="SM00132">
    <property type="entry name" value="LIM"/>
    <property type="match status" value="2"/>
</dbReference>
<dbReference type="SUPFAM" id="SSF57716">
    <property type="entry name" value="Glucocorticoid receptor-like (DNA-binding domain)"/>
    <property type="match status" value="3"/>
</dbReference>
<evidence type="ECO:0000256" key="4">
    <source>
        <dbReference type="ARBA" id="ARBA00022833"/>
    </source>
</evidence>
<feature type="region of interest" description="Disordered" evidence="7">
    <location>
        <begin position="235"/>
        <end position="255"/>
    </location>
</feature>
<dbReference type="FunFam" id="2.10.110.10:FF:000058">
    <property type="entry name" value="Rho GTPase activator Lrg11"/>
    <property type="match status" value="1"/>
</dbReference>
<evidence type="ECO:0000256" key="6">
    <source>
        <dbReference type="PROSITE-ProRule" id="PRU00125"/>
    </source>
</evidence>
<gene>
    <name evidence="9" type="ORF">BU16DRAFT_561042</name>
</gene>
<keyword evidence="3" id="KW-0677">Repeat</keyword>
<reference evidence="9" key="1">
    <citation type="journal article" date="2020" name="Stud. Mycol.">
        <title>101 Dothideomycetes genomes: a test case for predicting lifestyles and emergence of pathogens.</title>
        <authorList>
            <person name="Haridas S."/>
            <person name="Albert R."/>
            <person name="Binder M."/>
            <person name="Bloem J."/>
            <person name="Labutti K."/>
            <person name="Salamov A."/>
            <person name="Andreopoulos B."/>
            <person name="Baker S."/>
            <person name="Barry K."/>
            <person name="Bills G."/>
            <person name="Bluhm B."/>
            <person name="Cannon C."/>
            <person name="Castanera R."/>
            <person name="Culley D."/>
            <person name="Daum C."/>
            <person name="Ezra D."/>
            <person name="Gonzalez J."/>
            <person name="Henrissat B."/>
            <person name="Kuo A."/>
            <person name="Liang C."/>
            <person name="Lipzen A."/>
            <person name="Lutzoni F."/>
            <person name="Magnuson J."/>
            <person name="Mondo S."/>
            <person name="Nolan M."/>
            <person name="Ohm R."/>
            <person name="Pangilinan J."/>
            <person name="Park H.-J."/>
            <person name="Ramirez L."/>
            <person name="Alfaro M."/>
            <person name="Sun H."/>
            <person name="Tritt A."/>
            <person name="Yoshinaga Y."/>
            <person name="Zwiers L.-H."/>
            <person name="Turgeon B."/>
            <person name="Goodwin S."/>
            <person name="Spatafora J."/>
            <person name="Crous P."/>
            <person name="Grigoriev I."/>
        </authorList>
    </citation>
    <scope>NUCLEOTIDE SEQUENCE</scope>
    <source>
        <strain evidence="9">CBS 269.34</strain>
    </source>
</reference>
<evidence type="ECO:0000313" key="10">
    <source>
        <dbReference type="Proteomes" id="UP000799750"/>
    </source>
</evidence>
<dbReference type="GO" id="GO:0030036">
    <property type="term" value="P:actin cytoskeleton organization"/>
    <property type="evidence" value="ECO:0007669"/>
    <property type="project" value="TreeGrafter"/>
</dbReference>
<comment type="subcellular location">
    <subcellularLocation>
        <location evidence="1">Nucleus</location>
    </subcellularLocation>
</comment>
<dbReference type="GO" id="GO:0005634">
    <property type="term" value="C:nucleus"/>
    <property type="evidence" value="ECO:0007669"/>
    <property type="project" value="UniProtKB-SubCell"/>
</dbReference>
<dbReference type="GO" id="GO:0046872">
    <property type="term" value="F:metal ion binding"/>
    <property type="evidence" value="ECO:0007669"/>
    <property type="project" value="UniProtKB-KW"/>
</dbReference>
<keyword evidence="2 6" id="KW-0479">Metal-binding</keyword>
<evidence type="ECO:0000259" key="8">
    <source>
        <dbReference type="PROSITE" id="PS50023"/>
    </source>
</evidence>
<protein>
    <recommendedName>
        <fullName evidence="8">LIM zinc-binding domain-containing protein</fullName>
    </recommendedName>
</protein>
<accession>A0A6A6QUM6</accession>
<feature type="domain" description="LIM zinc-binding" evidence="8">
    <location>
        <begin position="435"/>
        <end position="494"/>
    </location>
</feature>
<evidence type="ECO:0000256" key="5">
    <source>
        <dbReference type="ARBA" id="ARBA00023242"/>
    </source>
</evidence>
<dbReference type="OrthoDB" id="3929082at2759"/>
<evidence type="ECO:0000256" key="2">
    <source>
        <dbReference type="ARBA" id="ARBA00022723"/>
    </source>
</evidence>
<dbReference type="GO" id="GO:0030695">
    <property type="term" value="F:GTPase regulator activity"/>
    <property type="evidence" value="ECO:0007669"/>
    <property type="project" value="UniProtKB-ARBA"/>
</dbReference>
<dbReference type="GO" id="GO:0005737">
    <property type="term" value="C:cytoplasm"/>
    <property type="evidence" value="ECO:0007669"/>
    <property type="project" value="TreeGrafter"/>
</dbReference>
<organism evidence="9 10">
    <name type="scientific">Lophium mytilinum</name>
    <dbReference type="NCBI Taxonomy" id="390894"/>
    <lineage>
        <taxon>Eukaryota</taxon>
        <taxon>Fungi</taxon>
        <taxon>Dikarya</taxon>
        <taxon>Ascomycota</taxon>
        <taxon>Pezizomycotina</taxon>
        <taxon>Dothideomycetes</taxon>
        <taxon>Pleosporomycetidae</taxon>
        <taxon>Mytilinidiales</taxon>
        <taxon>Mytilinidiaceae</taxon>
        <taxon>Lophium</taxon>
    </lineage>
</organism>